<dbReference type="InterPro" id="IPR005760">
    <property type="entry name" value="A/G_AdeGlyc_MutY"/>
</dbReference>
<keyword evidence="12" id="KW-0234">DNA repair</keyword>
<keyword evidence="9" id="KW-0378">Hydrolase</keyword>
<dbReference type="CDD" id="cd00056">
    <property type="entry name" value="ENDO3c"/>
    <property type="match status" value="1"/>
</dbReference>
<name>A0ABS0TE62_9FLAO</name>
<dbReference type="Gene3D" id="3.90.79.10">
    <property type="entry name" value="Nucleoside Triphosphate Pyrophosphohydrolase"/>
    <property type="match status" value="1"/>
</dbReference>
<sequence length="351" mass="40460">MVFSKVLINWYLRNKRELPWRKTSDPYRIWLSEIMLQQTRIAQGLPYYLRFINAFPSVFDLAKAKQEQVLKLWQGLGYYSRARNLHESAKYVADELNGVFPGSYKELKKLKGVGDYTAAAVASISYNEPVAVVDGNVYRVLSRFFDVDTPINSTSGIKEFRALAEELLDKEDPATFNQAIMEFGALQCKPQNPLCETCPLNLACLALKKDKIKDLPVKLKKTKIKKRYFNYLVVYSEENKTLLQQRTGKGIWNGLYEFPLIETEKPVSDKAFLSEENLKEILGEQKMSLQLHNKKPVVHRLSHQHIYTHFWWVKAERVGGEGIPVKQVKNYPVPVLIANFIEETGLETYSV</sequence>
<reference evidence="16 17" key="1">
    <citation type="submission" date="2020-12" db="EMBL/GenBank/DDBJ databases">
        <title>Salegentibacter orientalis sp. nov., isolated from costal sediment.</title>
        <authorList>
            <person name="Lian F.-B."/>
        </authorList>
    </citation>
    <scope>NUCLEOTIDE SEQUENCE [LARGE SCALE GENOMIC DNA]</scope>
    <source>
        <strain evidence="16 17">F60176</strain>
    </source>
</reference>
<feature type="domain" description="HhH-GPD" evidence="15">
    <location>
        <begin position="35"/>
        <end position="186"/>
    </location>
</feature>
<dbReference type="EC" id="3.2.2.31" evidence="4 14"/>
<dbReference type="InterPro" id="IPR023170">
    <property type="entry name" value="HhH_base_excis_C"/>
</dbReference>
<evidence type="ECO:0000313" key="16">
    <source>
        <dbReference type="EMBL" id="MBI6119323.1"/>
    </source>
</evidence>
<comment type="caution">
    <text evidence="16">The sequence shown here is derived from an EMBL/GenBank/DDBJ whole genome shotgun (WGS) entry which is preliminary data.</text>
</comment>
<dbReference type="InterPro" id="IPR015797">
    <property type="entry name" value="NUDIX_hydrolase-like_dom_sf"/>
</dbReference>
<evidence type="ECO:0000256" key="12">
    <source>
        <dbReference type="ARBA" id="ARBA00023204"/>
    </source>
</evidence>
<evidence type="ECO:0000256" key="9">
    <source>
        <dbReference type="ARBA" id="ARBA00022801"/>
    </source>
</evidence>
<comment type="similarity">
    <text evidence="3 14">Belongs to the Nth/MutY family.</text>
</comment>
<dbReference type="SUPFAM" id="SSF48150">
    <property type="entry name" value="DNA-glycosylase"/>
    <property type="match status" value="1"/>
</dbReference>
<dbReference type="InterPro" id="IPR000445">
    <property type="entry name" value="HhH_motif"/>
</dbReference>
<comment type="cofactor">
    <cofactor evidence="14">
        <name>[4Fe-4S] cluster</name>
        <dbReference type="ChEBI" id="CHEBI:49883"/>
    </cofactor>
    <text evidence="14">Binds 1 [4Fe-4S] cluster.</text>
</comment>
<dbReference type="NCBIfam" id="TIGR01084">
    <property type="entry name" value="mutY"/>
    <property type="match status" value="1"/>
</dbReference>
<evidence type="ECO:0000259" key="15">
    <source>
        <dbReference type="SMART" id="SM00478"/>
    </source>
</evidence>
<keyword evidence="11" id="KW-0411">Iron-sulfur</keyword>
<dbReference type="Proteomes" id="UP000635665">
    <property type="component" value="Unassembled WGS sequence"/>
</dbReference>
<evidence type="ECO:0000256" key="10">
    <source>
        <dbReference type="ARBA" id="ARBA00023004"/>
    </source>
</evidence>
<dbReference type="EMBL" id="JAEHNY010000003">
    <property type="protein sequence ID" value="MBI6119323.1"/>
    <property type="molecule type" value="Genomic_DNA"/>
</dbReference>
<evidence type="ECO:0000256" key="6">
    <source>
        <dbReference type="ARBA" id="ARBA00022485"/>
    </source>
</evidence>
<dbReference type="Gene3D" id="1.10.340.30">
    <property type="entry name" value="Hypothetical protein, domain 2"/>
    <property type="match status" value="1"/>
</dbReference>
<evidence type="ECO:0000256" key="2">
    <source>
        <dbReference type="ARBA" id="ARBA00002933"/>
    </source>
</evidence>
<dbReference type="Pfam" id="PF00633">
    <property type="entry name" value="HHH"/>
    <property type="match status" value="1"/>
</dbReference>
<dbReference type="PANTHER" id="PTHR42944">
    <property type="entry name" value="ADENINE DNA GLYCOSYLASE"/>
    <property type="match status" value="1"/>
</dbReference>
<keyword evidence="7" id="KW-0479">Metal-binding</keyword>
<keyword evidence="13 14" id="KW-0326">Glycosidase</keyword>
<keyword evidence="17" id="KW-1185">Reference proteome</keyword>
<evidence type="ECO:0000256" key="14">
    <source>
        <dbReference type="RuleBase" id="RU365096"/>
    </source>
</evidence>
<dbReference type="InterPro" id="IPR029119">
    <property type="entry name" value="MutY_C"/>
</dbReference>
<dbReference type="CDD" id="cd03431">
    <property type="entry name" value="NUDIX_DNA_Glycosylase_C-MutY"/>
    <property type="match status" value="1"/>
</dbReference>
<evidence type="ECO:0000256" key="1">
    <source>
        <dbReference type="ARBA" id="ARBA00000843"/>
    </source>
</evidence>
<dbReference type="InterPro" id="IPR011257">
    <property type="entry name" value="DNA_glycosylase"/>
</dbReference>
<evidence type="ECO:0000256" key="3">
    <source>
        <dbReference type="ARBA" id="ARBA00008343"/>
    </source>
</evidence>
<dbReference type="SMART" id="SM00478">
    <property type="entry name" value="ENDO3c"/>
    <property type="match status" value="1"/>
</dbReference>
<organism evidence="16 17">
    <name type="scientific">Salegentibacter maritimus</name>
    <dbReference type="NCBI Taxonomy" id="2794347"/>
    <lineage>
        <taxon>Bacteria</taxon>
        <taxon>Pseudomonadati</taxon>
        <taxon>Bacteroidota</taxon>
        <taxon>Flavobacteriia</taxon>
        <taxon>Flavobacteriales</taxon>
        <taxon>Flavobacteriaceae</taxon>
        <taxon>Salegentibacter</taxon>
    </lineage>
</organism>
<evidence type="ECO:0000256" key="5">
    <source>
        <dbReference type="ARBA" id="ARBA00022023"/>
    </source>
</evidence>
<dbReference type="PANTHER" id="PTHR42944:SF1">
    <property type="entry name" value="ADENINE DNA GLYCOSYLASE"/>
    <property type="match status" value="1"/>
</dbReference>
<keyword evidence="8 14" id="KW-0227">DNA damage</keyword>
<keyword evidence="10 14" id="KW-0408">Iron</keyword>
<dbReference type="PROSITE" id="PS00764">
    <property type="entry name" value="ENDONUCLEASE_III_1"/>
    <property type="match status" value="1"/>
</dbReference>
<keyword evidence="6" id="KW-0004">4Fe-4S</keyword>
<gene>
    <name evidence="16" type="primary">mutY</name>
    <name evidence="16" type="ORF">I6U50_04715</name>
</gene>
<accession>A0ABS0TE62</accession>
<evidence type="ECO:0000256" key="11">
    <source>
        <dbReference type="ARBA" id="ARBA00023014"/>
    </source>
</evidence>
<evidence type="ECO:0000256" key="7">
    <source>
        <dbReference type="ARBA" id="ARBA00022723"/>
    </source>
</evidence>
<dbReference type="SUPFAM" id="SSF55811">
    <property type="entry name" value="Nudix"/>
    <property type="match status" value="1"/>
</dbReference>
<dbReference type="RefSeq" id="WP_198638024.1">
    <property type="nucleotide sequence ID" value="NZ_JAEHNY010000003.1"/>
</dbReference>
<comment type="function">
    <text evidence="2">Adenine glycosylase active on G-A mispairs. MutY also corrects error-prone DNA synthesis past GO lesions which are due to the oxidatively damaged form of guanine: 7,8-dihydro-8-oxoguanine (8-oxo-dGTP).</text>
</comment>
<dbReference type="Pfam" id="PF14815">
    <property type="entry name" value="NUDIX_4"/>
    <property type="match status" value="1"/>
</dbReference>
<evidence type="ECO:0000256" key="8">
    <source>
        <dbReference type="ARBA" id="ARBA00022763"/>
    </source>
</evidence>
<proteinExistence type="inferred from homology"/>
<comment type="catalytic activity">
    <reaction evidence="1 14">
        <text>Hydrolyzes free adenine bases from 7,8-dihydro-8-oxoguanine:adenine mismatched double-stranded DNA, leaving an apurinic site.</text>
        <dbReference type="EC" id="3.2.2.31"/>
    </reaction>
</comment>
<evidence type="ECO:0000256" key="13">
    <source>
        <dbReference type="ARBA" id="ARBA00023295"/>
    </source>
</evidence>
<evidence type="ECO:0000256" key="4">
    <source>
        <dbReference type="ARBA" id="ARBA00012045"/>
    </source>
</evidence>
<evidence type="ECO:0000313" key="17">
    <source>
        <dbReference type="Proteomes" id="UP000635665"/>
    </source>
</evidence>
<dbReference type="InterPro" id="IPR003265">
    <property type="entry name" value="HhH-GPD_domain"/>
</dbReference>
<dbReference type="InterPro" id="IPR044298">
    <property type="entry name" value="MIG/MutY"/>
</dbReference>
<protein>
    <recommendedName>
        <fullName evidence="5 14">Adenine DNA glycosylase</fullName>
        <ecNumber evidence="4 14">3.2.2.31</ecNumber>
    </recommendedName>
</protein>
<dbReference type="Pfam" id="PF00730">
    <property type="entry name" value="HhH-GPD"/>
    <property type="match status" value="1"/>
</dbReference>
<dbReference type="InterPro" id="IPR004035">
    <property type="entry name" value="Endouclease-III_FeS-bd_BS"/>
</dbReference>
<dbReference type="Gene3D" id="1.10.1670.10">
    <property type="entry name" value="Helix-hairpin-Helix base-excision DNA repair enzymes (C-terminal)"/>
    <property type="match status" value="1"/>
</dbReference>